<dbReference type="InterPro" id="IPR004117">
    <property type="entry name" value="7tm6_olfct_rcpt"/>
</dbReference>
<feature type="transmembrane region" description="Helical" evidence="10">
    <location>
        <begin position="263"/>
        <end position="286"/>
    </location>
</feature>
<evidence type="ECO:0000256" key="1">
    <source>
        <dbReference type="ARBA" id="ARBA00004651"/>
    </source>
</evidence>
<evidence type="ECO:0000256" key="5">
    <source>
        <dbReference type="ARBA" id="ARBA00022725"/>
    </source>
</evidence>
<evidence type="ECO:0000256" key="3">
    <source>
        <dbReference type="ARBA" id="ARBA00022606"/>
    </source>
</evidence>
<protein>
    <recommendedName>
        <fullName evidence="10">Odorant receptor</fullName>
    </recommendedName>
</protein>
<feature type="transmembrane region" description="Helical" evidence="10">
    <location>
        <begin position="32"/>
        <end position="57"/>
    </location>
</feature>
<dbReference type="KEGG" id="dqu:106748719"/>
<dbReference type="GO" id="GO:0007165">
    <property type="term" value="P:signal transduction"/>
    <property type="evidence" value="ECO:0007669"/>
    <property type="project" value="UniProtKB-KW"/>
</dbReference>
<keyword evidence="11" id="KW-1185">Reference proteome</keyword>
<dbReference type="Pfam" id="PF02949">
    <property type="entry name" value="7tm_6"/>
    <property type="match status" value="1"/>
</dbReference>
<dbReference type="RefSeq" id="XP_014483028.1">
    <property type="nucleotide sequence ID" value="XM_014627542.1"/>
</dbReference>
<dbReference type="GO" id="GO:0005886">
    <property type="term" value="C:plasma membrane"/>
    <property type="evidence" value="ECO:0007669"/>
    <property type="project" value="UniProtKB-SubCell"/>
</dbReference>
<evidence type="ECO:0000313" key="12">
    <source>
        <dbReference type="RefSeq" id="XP_014483028.1"/>
    </source>
</evidence>
<dbReference type="GO" id="GO:0004984">
    <property type="term" value="F:olfactory receptor activity"/>
    <property type="evidence" value="ECO:0007669"/>
    <property type="project" value="InterPro"/>
</dbReference>
<evidence type="ECO:0000256" key="2">
    <source>
        <dbReference type="ARBA" id="ARBA00022475"/>
    </source>
</evidence>
<dbReference type="PANTHER" id="PTHR21137">
    <property type="entry name" value="ODORANT RECEPTOR"/>
    <property type="match status" value="1"/>
</dbReference>
<keyword evidence="3 10" id="KW-0716">Sensory transduction</keyword>
<dbReference type="Proteomes" id="UP000515204">
    <property type="component" value="Unplaced"/>
</dbReference>
<sequence length="401" mass="46137">MDFRNVNPLNIRTNLISGNLLPLEPGDSRFSIGWKLFAVLMWLVQVIQVIVLIPGFFVVSREKALVDGTMNAVLSIEVFFNIGWIHAHRKLVDQLIQQVNNILCNEDEMMKSIVMSTLQPIKAPLRFYWVVGGLCVLLWSCIPLPLIFKKVSFRYEDYRMPAVFSKQPFSLSIFLMGSIFMIIGNTYVFLKKGGMDIYMIHFVLLITAQYRYIATKLTAIFRNAILQSDLEQCRPDQWVNKEIKALCRHYTSVLRLSSLLKQLLSLSFSMIYVNSVLRFCFIGVMLSTVNNTINTNHPRNIPSTTFLEGFLIFIYTCGSIVQFYVLCFCMQQLQDASKNMTNEAFHENWYRFGSSIKRTLMLMILGTNLDCKISTNDKLNLSLTSFMSILNQSYSILLVLL</sequence>
<accession>A0A6P3XYM0</accession>
<evidence type="ECO:0000256" key="7">
    <source>
        <dbReference type="ARBA" id="ARBA00023136"/>
    </source>
</evidence>
<keyword evidence="7 10" id="KW-0472">Membrane</keyword>
<evidence type="ECO:0000256" key="10">
    <source>
        <dbReference type="RuleBase" id="RU351113"/>
    </source>
</evidence>
<proteinExistence type="inferred from homology"/>
<keyword evidence="6 10" id="KW-1133">Transmembrane helix</keyword>
<dbReference type="PANTHER" id="PTHR21137:SF35">
    <property type="entry name" value="ODORANT RECEPTOR 19A-RELATED"/>
    <property type="match status" value="1"/>
</dbReference>
<evidence type="ECO:0000256" key="8">
    <source>
        <dbReference type="ARBA" id="ARBA00023170"/>
    </source>
</evidence>
<dbReference type="OrthoDB" id="8185860at2759"/>
<organism evidence="11 12">
    <name type="scientific">Dinoponera quadriceps</name>
    <name type="common">South American ant</name>
    <dbReference type="NCBI Taxonomy" id="609295"/>
    <lineage>
        <taxon>Eukaryota</taxon>
        <taxon>Metazoa</taxon>
        <taxon>Ecdysozoa</taxon>
        <taxon>Arthropoda</taxon>
        <taxon>Hexapoda</taxon>
        <taxon>Insecta</taxon>
        <taxon>Pterygota</taxon>
        <taxon>Neoptera</taxon>
        <taxon>Endopterygota</taxon>
        <taxon>Hymenoptera</taxon>
        <taxon>Apocrita</taxon>
        <taxon>Aculeata</taxon>
        <taxon>Formicoidea</taxon>
        <taxon>Formicidae</taxon>
        <taxon>Ponerinae</taxon>
        <taxon>Ponerini</taxon>
        <taxon>Dinoponera</taxon>
    </lineage>
</organism>
<comment type="similarity">
    <text evidence="10">Belongs to the insect chemoreceptor superfamily. Heteromeric odorant receptor channel (TC 1.A.69) family.</text>
</comment>
<keyword evidence="5 10" id="KW-0552">Olfaction</keyword>
<comment type="caution">
    <text evidence="10">Lacks conserved residue(s) required for the propagation of feature annotation.</text>
</comment>
<evidence type="ECO:0000256" key="9">
    <source>
        <dbReference type="ARBA" id="ARBA00023224"/>
    </source>
</evidence>
<dbReference type="AlphaFoldDB" id="A0A6P3XYM0"/>
<keyword evidence="9 10" id="KW-0807">Transducer</keyword>
<dbReference type="GO" id="GO:0005549">
    <property type="term" value="F:odorant binding"/>
    <property type="evidence" value="ECO:0007669"/>
    <property type="project" value="InterPro"/>
</dbReference>
<feature type="transmembrane region" description="Helical" evidence="10">
    <location>
        <begin position="169"/>
        <end position="190"/>
    </location>
</feature>
<reference evidence="12" key="1">
    <citation type="submission" date="2025-08" db="UniProtKB">
        <authorList>
            <consortium name="RefSeq"/>
        </authorList>
    </citation>
    <scope>IDENTIFICATION</scope>
</reference>
<keyword evidence="4 10" id="KW-0812">Transmembrane</keyword>
<feature type="transmembrane region" description="Helical" evidence="10">
    <location>
        <begin position="127"/>
        <end position="148"/>
    </location>
</feature>
<evidence type="ECO:0000256" key="4">
    <source>
        <dbReference type="ARBA" id="ARBA00022692"/>
    </source>
</evidence>
<keyword evidence="2" id="KW-1003">Cell membrane</keyword>
<feature type="transmembrane region" description="Helical" evidence="10">
    <location>
        <begin position="306"/>
        <end position="330"/>
    </location>
</feature>
<keyword evidence="8 10" id="KW-0675">Receptor</keyword>
<name>A0A6P3XYM0_DINQU</name>
<dbReference type="GeneID" id="106748719"/>
<gene>
    <name evidence="12" type="primary">LOC106748719</name>
</gene>
<comment type="subcellular location">
    <subcellularLocation>
        <location evidence="1 10">Cell membrane</location>
        <topology evidence="1 10">Multi-pass membrane protein</topology>
    </subcellularLocation>
</comment>
<evidence type="ECO:0000313" key="11">
    <source>
        <dbReference type="Proteomes" id="UP000515204"/>
    </source>
</evidence>
<evidence type="ECO:0000256" key="6">
    <source>
        <dbReference type="ARBA" id="ARBA00022989"/>
    </source>
</evidence>